<proteinExistence type="predicted"/>
<dbReference type="GeneID" id="63777873"/>
<dbReference type="Gene3D" id="3.90.280.10">
    <property type="entry name" value="PEBP-like"/>
    <property type="match status" value="1"/>
</dbReference>
<dbReference type="Pfam" id="PF01161">
    <property type="entry name" value="PBP"/>
    <property type="match status" value="1"/>
</dbReference>
<evidence type="ECO:0000313" key="2">
    <source>
        <dbReference type="Proteomes" id="UP000193689"/>
    </source>
</evidence>
<dbReference type="SUPFAM" id="SSF49777">
    <property type="entry name" value="PEBP-like"/>
    <property type="match status" value="1"/>
</dbReference>
<gene>
    <name evidence="1" type="ORF">BCR38DRAFT_453980</name>
</gene>
<dbReference type="InterPro" id="IPR008914">
    <property type="entry name" value="PEBP"/>
</dbReference>
<dbReference type="GO" id="GO:0030162">
    <property type="term" value="P:regulation of proteolysis"/>
    <property type="evidence" value="ECO:0007669"/>
    <property type="project" value="TreeGrafter"/>
</dbReference>
<dbReference type="Proteomes" id="UP000193689">
    <property type="component" value="Unassembled WGS sequence"/>
</dbReference>
<dbReference type="InterPro" id="IPR035810">
    <property type="entry name" value="PEBP_euk"/>
</dbReference>
<protein>
    <submittedName>
        <fullName evidence="1">Phosphatidylethanolamine-binding protein</fullName>
    </submittedName>
</protein>
<accession>A0A1Y2EIM9</accession>
<sequence>MPVNISVNEVLEAIETDKSKVLGISFAGKLISTGDYIPRTDSSATEAQSPPKISFPAASATATYVVVALDLDAPFPSFGVLGPANANGILTSSEPFVANYVGPAPSPGSSPHRYTFFLYEQQADFDGKKHAPPGGKPLPNTRRMRFDLDAWEKTTGLGKPLAVNYFKSKRLPTTLIKP</sequence>
<evidence type="ECO:0000313" key="1">
    <source>
        <dbReference type="EMBL" id="ORY71449.1"/>
    </source>
</evidence>
<reference evidence="1 2" key="1">
    <citation type="submission" date="2016-07" db="EMBL/GenBank/DDBJ databases">
        <title>Pervasive Adenine N6-methylation of Active Genes in Fungi.</title>
        <authorList>
            <consortium name="DOE Joint Genome Institute"/>
            <person name="Mondo S.J."/>
            <person name="Dannebaum R.O."/>
            <person name="Kuo R.C."/>
            <person name="Labutti K."/>
            <person name="Haridas S."/>
            <person name="Kuo A."/>
            <person name="Salamov A."/>
            <person name="Ahrendt S.R."/>
            <person name="Lipzen A."/>
            <person name="Sullivan W."/>
            <person name="Andreopoulos W.B."/>
            <person name="Clum A."/>
            <person name="Lindquist E."/>
            <person name="Daum C."/>
            <person name="Ramamoorthy G.K."/>
            <person name="Gryganskyi A."/>
            <person name="Culley D."/>
            <person name="Magnuson J.K."/>
            <person name="James T.Y."/>
            <person name="O'Malley M.A."/>
            <person name="Stajich J.E."/>
            <person name="Spatafora J.W."/>
            <person name="Visel A."/>
            <person name="Grigoriev I.V."/>
        </authorList>
    </citation>
    <scope>NUCLEOTIDE SEQUENCE [LARGE SCALE GENOMIC DNA]</scope>
    <source>
        <strain evidence="1 2">CBS 129021</strain>
    </source>
</reference>
<dbReference type="InParanoid" id="A0A1Y2EIM9"/>
<keyword evidence="2" id="KW-1185">Reference proteome</keyword>
<dbReference type="PANTHER" id="PTHR11362:SF78">
    <property type="entry name" value="PROTEASE INHIBITOR"/>
    <property type="match status" value="1"/>
</dbReference>
<organism evidence="1 2">
    <name type="scientific">Pseudomassariella vexata</name>
    <dbReference type="NCBI Taxonomy" id="1141098"/>
    <lineage>
        <taxon>Eukaryota</taxon>
        <taxon>Fungi</taxon>
        <taxon>Dikarya</taxon>
        <taxon>Ascomycota</taxon>
        <taxon>Pezizomycotina</taxon>
        <taxon>Sordariomycetes</taxon>
        <taxon>Xylariomycetidae</taxon>
        <taxon>Amphisphaeriales</taxon>
        <taxon>Pseudomassariaceae</taxon>
        <taxon>Pseudomassariella</taxon>
    </lineage>
</organism>
<dbReference type="RefSeq" id="XP_040721041.1">
    <property type="nucleotide sequence ID" value="XM_040861661.1"/>
</dbReference>
<dbReference type="AlphaFoldDB" id="A0A1Y2EIM9"/>
<dbReference type="OrthoDB" id="2506647at2759"/>
<name>A0A1Y2EIM9_9PEZI</name>
<dbReference type="GO" id="GO:0005543">
    <property type="term" value="F:phospholipid binding"/>
    <property type="evidence" value="ECO:0007669"/>
    <property type="project" value="TreeGrafter"/>
</dbReference>
<dbReference type="EMBL" id="MCFJ01000001">
    <property type="protein sequence ID" value="ORY71449.1"/>
    <property type="molecule type" value="Genomic_DNA"/>
</dbReference>
<dbReference type="InterPro" id="IPR036610">
    <property type="entry name" value="PEBP-like_sf"/>
</dbReference>
<dbReference type="STRING" id="1141098.A0A1Y2EIM9"/>
<dbReference type="GO" id="GO:0046578">
    <property type="term" value="P:regulation of Ras protein signal transduction"/>
    <property type="evidence" value="ECO:0007669"/>
    <property type="project" value="TreeGrafter"/>
</dbReference>
<comment type="caution">
    <text evidence="1">The sequence shown here is derived from an EMBL/GenBank/DDBJ whole genome shotgun (WGS) entry which is preliminary data.</text>
</comment>
<dbReference type="GO" id="GO:0030414">
    <property type="term" value="F:peptidase inhibitor activity"/>
    <property type="evidence" value="ECO:0007669"/>
    <property type="project" value="TreeGrafter"/>
</dbReference>
<dbReference type="CDD" id="cd00866">
    <property type="entry name" value="PEBP_euk"/>
    <property type="match status" value="1"/>
</dbReference>
<dbReference type="PANTHER" id="PTHR11362">
    <property type="entry name" value="PHOSPHATIDYLETHANOLAMINE-BINDING PROTEIN"/>
    <property type="match status" value="1"/>
</dbReference>